<evidence type="ECO:0000313" key="7">
    <source>
        <dbReference type="EMBL" id="QCD65877.1"/>
    </source>
</evidence>
<evidence type="ECO:0000313" key="8">
    <source>
        <dbReference type="Proteomes" id="UP000297053"/>
    </source>
</evidence>
<accession>A0A4D6KDC4</accession>
<dbReference type="InterPro" id="IPR001193">
    <property type="entry name" value="MBTPS2"/>
</dbReference>
<dbReference type="InterPro" id="IPR041489">
    <property type="entry name" value="PDZ_6"/>
</dbReference>
<reference evidence="7 8" key="2">
    <citation type="submission" date="2019-04" db="EMBL/GenBank/DDBJ databases">
        <authorList>
            <person name="Yang S."/>
            <person name="Wei W."/>
        </authorList>
    </citation>
    <scope>NUCLEOTIDE SEQUENCE [LARGE SCALE GENOMIC DNA]</scope>
    <source>
        <strain evidence="8">ZP60</strain>
    </source>
</reference>
<evidence type="ECO:0000256" key="4">
    <source>
        <dbReference type="ARBA" id="ARBA00023136"/>
    </source>
</evidence>
<dbReference type="SUPFAM" id="SSF50156">
    <property type="entry name" value="PDZ domain-like"/>
    <property type="match status" value="2"/>
</dbReference>
<dbReference type="GO" id="GO:0031293">
    <property type="term" value="P:membrane protein intracellular domain proteolysis"/>
    <property type="evidence" value="ECO:0007669"/>
    <property type="project" value="TreeGrafter"/>
</dbReference>
<feature type="transmembrane region" description="Helical" evidence="5">
    <location>
        <begin position="192"/>
        <end position="213"/>
    </location>
</feature>
<feature type="domain" description="PDZ" evidence="6">
    <location>
        <begin position="204"/>
        <end position="271"/>
    </location>
</feature>
<dbReference type="EMBL" id="CP039375">
    <property type="protein sequence ID" value="QCD65877.1"/>
    <property type="molecule type" value="Genomic_DNA"/>
</dbReference>
<dbReference type="GeneID" id="42179194"/>
<dbReference type="InterPro" id="IPR008915">
    <property type="entry name" value="Peptidase_M50"/>
</dbReference>
<dbReference type="Pfam" id="PF02163">
    <property type="entry name" value="Peptidase_M50"/>
    <property type="match status" value="1"/>
</dbReference>
<evidence type="ECO:0000256" key="1">
    <source>
        <dbReference type="ARBA" id="ARBA00004127"/>
    </source>
</evidence>
<dbReference type="InterPro" id="IPR001478">
    <property type="entry name" value="PDZ"/>
</dbReference>
<dbReference type="SMART" id="SM00228">
    <property type="entry name" value="PDZ"/>
    <property type="match status" value="1"/>
</dbReference>
<dbReference type="KEGG" id="halz:E5139_09620"/>
<dbReference type="Proteomes" id="UP000297053">
    <property type="component" value="Chromosome"/>
</dbReference>
<gene>
    <name evidence="7" type="ORF">E5139_09620</name>
</gene>
<feature type="transmembrane region" description="Helical" evidence="5">
    <location>
        <begin position="563"/>
        <end position="586"/>
    </location>
</feature>
<keyword evidence="4 5" id="KW-0472">Membrane</keyword>
<organism evidence="7 8">
    <name type="scientific">Halomicrobium mukohataei</name>
    <dbReference type="NCBI Taxonomy" id="57705"/>
    <lineage>
        <taxon>Archaea</taxon>
        <taxon>Methanobacteriati</taxon>
        <taxon>Methanobacteriota</taxon>
        <taxon>Stenosarchaea group</taxon>
        <taxon>Halobacteria</taxon>
        <taxon>Halobacteriales</taxon>
        <taxon>Haloarculaceae</taxon>
        <taxon>Halomicrobium</taxon>
    </lineage>
</organism>
<keyword evidence="7" id="KW-0645">Protease</keyword>
<comment type="subcellular location">
    <subcellularLocation>
        <location evidence="1">Endomembrane system</location>
        <topology evidence="1">Multi-pass membrane protein</topology>
    </subcellularLocation>
</comment>
<dbReference type="GO" id="GO:0005737">
    <property type="term" value="C:cytoplasm"/>
    <property type="evidence" value="ECO:0007669"/>
    <property type="project" value="TreeGrafter"/>
</dbReference>
<proteinExistence type="predicted"/>
<reference evidence="7 8" key="1">
    <citation type="submission" date="2019-04" db="EMBL/GenBank/DDBJ databases">
        <title>Complete genome sequence of Arthrobacter sp. ZXY-2 associated with effective atrazine degradation and salt adaptation.</title>
        <authorList>
            <person name="Zhao X."/>
        </authorList>
    </citation>
    <scope>NUCLEOTIDE SEQUENCE [LARGE SCALE GENOMIC DNA]</scope>
    <source>
        <strain evidence="8">ZP60</strain>
    </source>
</reference>
<dbReference type="RefSeq" id="WP_015762259.1">
    <property type="nucleotide sequence ID" value="NZ_CP039375.1"/>
</dbReference>
<sequence>MVSTFTWVLVGVVAYSILGMLLRTWGVLPEYVHLSGPITTLHTKRGRQFVDWLATPKRAWRAWGNVGVGVGLVVMVGSFFYVVLAAVLAVRDPAPSAVTEPRNVLVIPGVNDFLPLSVAGEIVAGLVVALVVHEGGHALLCRVGDIEIESMGLALLTIVPLGAFVEPNEEGVSLSDRGKQIRMYVAGVTNNFAVSLLCLALLFGPVIAGFGVVDGVHVGGTLPGVPADQAGIESGSVITGIDGQSVANATEMQQRLDEAGGTVEVTLQNGTVTTVDRAVVVVGAVSGAPVRTNRTIVAVNGTAVNTTTAFNDAVEDKPIARLTLDNGETVETAIGGYTVVAEDGPLEAEGAPAGESFVVTAVDGQRTATAADLVSAIGEREPGETIRLAGYVDGQRETYEITLAEASQSDPGIGVDYVARGTSGISVGDFGIETYPAERFLAMLGGDVPGQQPFESTPFLQRIGLALALPFASIVEGLSYNFPGFTGIAANFYTVSGPLSALGTDGAFVVANLLFWTGWLNLVVGQFNLVPTYPLDGGHILRVCSESIAARLPIERREGLVKAITYGVSLTMIGSFVFIIAVPQLLG</sequence>
<evidence type="ECO:0000256" key="2">
    <source>
        <dbReference type="ARBA" id="ARBA00022692"/>
    </source>
</evidence>
<dbReference type="CDD" id="cd06159">
    <property type="entry name" value="S2P-M50_PDZ_Arch"/>
    <property type="match status" value="1"/>
</dbReference>
<keyword evidence="2 5" id="KW-0812">Transmembrane</keyword>
<dbReference type="PROSITE" id="PS50106">
    <property type="entry name" value="PDZ"/>
    <property type="match status" value="1"/>
</dbReference>
<keyword evidence="7" id="KW-0482">Metalloprotease</keyword>
<dbReference type="AlphaFoldDB" id="A0A4D6KDC4"/>
<evidence type="ECO:0000256" key="5">
    <source>
        <dbReference type="SAM" id="Phobius"/>
    </source>
</evidence>
<evidence type="ECO:0000256" key="3">
    <source>
        <dbReference type="ARBA" id="ARBA00022989"/>
    </source>
</evidence>
<keyword evidence="7" id="KW-0378">Hydrolase</keyword>
<dbReference type="GO" id="GO:0012505">
    <property type="term" value="C:endomembrane system"/>
    <property type="evidence" value="ECO:0007669"/>
    <property type="project" value="UniProtKB-SubCell"/>
</dbReference>
<name>A0A4D6KDC4_9EURY</name>
<dbReference type="GO" id="GO:0004222">
    <property type="term" value="F:metalloendopeptidase activity"/>
    <property type="evidence" value="ECO:0007669"/>
    <property type="project" value="InterPro"/>
</dbReference>
<dbReference type="OMA" id="KRFWRAW"/>
<dbReference type="PANTHER" id="PTHR13325:SF3">
    <property type="entry name" value="MEMBRANE-BOUND TRANSCRIPTION FACTOR SITE-2 PROTEASE"/>
    <property type="match status" value="1"/>
</dbReference>
<keyword evidence="3 5" id="KW-1133">Transmembrane helix</keyword>
<dbReference type="Pfam" id="PF17820">
    <property type="entry name" value="PDZ_6"/>
    <property type="match status" value="1"/>
</dbReference>
<dbReference type="Gene3D" id="2.30.42.10">
    <property type="match status" value="2"/>
</dbReference>
<dbReference type="GO" id="GO:0016020">
    <property type="term" value="C:membrane"/>
    <property type="evidence" value="ECO:0007669"/>
    <property type="project" value="InterPro"/>
</dbReference>
<dbReference type="PANTHER" id="PTHR13325">
    <property type="entry name" value="PROTEASE M50 MEMBRANE-BOUND TRANSCRIPTION FACTOR SITE 2 PROTEASE"/>
    <property type="match status" value="1"/>
</dbReference>
<feature type="transmembrane region" description="Helical" evidence="5">
    <location>
        <begin position="66"/>
        <end position="90"/>
    </location>
</feature>
<evidence type="ECO:0000259" key="6">
    <source>
        <dbReference type="PROSITE" id="PS50106"/>
    </source>
</evidence>
<feature type="transmembrane region" description="Helical" evidence="5">
    <location>
        <begin position="6"/>
        <end position="25"/>
    </location>
</feature>
<dbReference type="InterPro" id="IPR036034">
    <property type="entry name" value="PDZ_sf"/>
</dbReference>
<protein>
    <submittedName>
        <fullName evidence="7">Metalloprotease</fullName>
    </submittedName>
</protein>